<comment type="caution">
    <text evidence="4">The sequence shown here is derived from an EMBL/GenBank/DDBJ whole genome shotgun (WGS) entry which is preliminary data.</text>
</comment>
<protein>
    <recommendedName>
        <fullName evidence="3">Sulfatase N-terminal domain-containing protein</fullName>
    </recommendedName>
</protein>
<dbReference type="InterPro" id="IPR017850">
    <property type="entry name" value="Alkaline_phosphatase_core_sf"/>
</dbReference>
<dbReference type="AlphaFoldDB" id="A0A0F9GVA1"/>
<keyword evidence="2" id="KW-0378">Hydrolase</keyword>
<sequence length="531" mass="60921">CSPGRSAIVTGMYQTTMGSHNHRSQTDKNKGSGNEEFYESYVLSEDIPYAHTLFSQAGYFTCNGNLNEKTGKEDYNFIARDGYQGASWKESPKGTPFFSQIQLSGGKNRRNIANTENFQLPPYYLEDDIMREDWKRYLGSWLDTDQDVKQIVSDLKEAGVYDNTLIFLITDHGISHMRGKQFLYDEGIKIPMIVKFPEGKNKGIVRLDMVKHIDILSSSLAYAGIPIPENMQGLDVFADNYTEQEYIFSARDRCDETIETIRSVRTKEYKYIRNFLSYRPHAQRNQYKDGKKISKHTRELFINGELDELQARFYLPTRPVEELYDLEKDPYEINNLASDTDYKSELTHLRSKLYQWMEETNDPGLIPEPILEELGRKYGNKYTAMQQAEYAGINKRLIQIIEAGEKQDNAVLLKTLASQEASERYWAATWLGVNKVKSASDQVKLLTKDIDPSVRISANLALYNIDPSYNPIPALVKEVSHENLIVGMYAMSAIEQTGIRNDAVKTIAETASNSRYEFTQRYGKYLLKAEL</sequence>
<dbReference type="InterPro" id="IPR050738">
    <property type="entry name" value="Sulfatase"/>
</dbReference>
<evidence type="ECO:0000313" key="4">
    <source>
        <dbReference type="EMBL" id="KKL73275.1"/>
    </source>
</evidence>
<organism evidence="4">
    <name type="scientific">marine sediment metagenome</name>
    <dbReference type="NCBI Taxonomy" id="412755"/>
    <lineage>
        <taxon>unclassified sequences</taxon>
        <taxon>metagenomes</taxon>
        <taxon>ecological metagenomes</taxon>
    </lineage>
</organism>
<dbReference type="InterPro" id="IPR011989">
    <property type="entry name" value="ARM-like"/>
</dbReference>
<dbReference type="InterPro" id="IPR000917">
    <property type="entry name" value="Sulfatase_N"/>
</dbReference>
<gene>
    <name evidence="4" type="ORF">LCGC14_2076530</name>
</gene>
<dbReference type="GO" id="GO:0004065">
    <property type="term" value="F:arylsulfatase activity"/>
    <property type="evidence" value="ECO:0007669"/>
    <property type="project" value="TreeGrafter"/>
</dbReference>
<dbReference type="PANTHER" id="PTHR42693">
    <property type="entry name" value="ARYLSULFATASE FAMILY MEMBER"/>
    <property type="match status" value="1"/>
</dbReference>
<evidence type="ECO:0000259" key="3">
    <source>
        <dbReference type="Pfam" id="PF00884"/>
    </source>
</evidence>
<dbReference type="EMBL" id="LAZR01025012">
    <property type="protein sequence ID" value="KKL73275.1"/>
    <property type="molecule type" value="Genomic_DNA"/>
</dbReference>
<feature type="non-terminal residue" evidence="4">
    <location>
        <position position="1"/>
    </location>
</feature>
<comment type="similarity">
    <text evidence="1">Belongs to the sulfatase family.</text>
</comment>
<dbReference type="InterPro" id="IPR016024">
    <property type="entry name" value="ARM-type_fold"/>
</dbReference>
<dbReference type="Pfam" id="PF00884">
    <property type="entry name" value="Sulfatase"/>
    <property type="match status" value="1"/>
</dbReference>
<dbReference type="SUPFAM" id="SSF48371">
    <property type="entry name" value="ARM repeat"/>
    <property type="match status" value="1"/>
</dbReference>
<feature type="domain" description="Sulfatase N-terminal" evidence="3">
    <location>
        <begin position="127"/>
        <end position="225"/>
    </location>
</feature>
<dbReference type="PANTHER" id="PTHR42693:SF53">
    <property type="entry name" value="ENDO-4-O-SULFATASE"/>
    <property type="match status" value="1"/>
</dbReference>
<name>A0A0F9GVA1_9ZZZZ</name>
<dbReference type="Gene3D" id="3.40.720.10">
    <property type="entry name" value="Alkaline Phosphatase, subunit A"/>
    <property type="match status" value="1"/>
</dbReference>
<evidence type="ECO:0000256" key="2">
    <source>
        <dbReference type="ARBA" id="ARBA00022801"/>
    </source>
</evidence>
<accession>A0A0F9GVA1</accession>
<evidence type="ECO:0000256" key="1">
    <source>
        <dbReference type="ARBA" id="ARBA00008779"/>
    </source>
</evidence>
<reference evidence="4" key="1">
    <citation type="journal article" date="2015" name="Nature">
        <title>Complex archaea that bridge the gap between prokaryotes and eukaryotes.</title>
        <authorList>
            <person name="Spang A."/>
            <person name="Saw J.H."/>
            <person name="Jorgensen S.L."/>
            <person name="Zaremba-Niedzwiedzka K."/>
            <person name="Martijn J."/>
            <person name="Lind A.E."/>
            <person name="van Eijk R."/>
            <person name="Schleper C."/>
            <person name="Guy L."/>
            <person name="Ettema T.J."/>
        </authorList>
    </citation>
    <scope>NUCLEOTIDE SEQUENCE</scope>
</reference>
<dbReference type="SUPFAM" id="SSF53649">
    <property type="entry name" value="Alkaline phosphatase-like"/>
    <property type="match status" value="1"/>
</dbReference>
<dbReference type="Gene3D" id="1.25.10.10">
    <property type="entry name" value="Leucine-rich Repeat Variant"/>
    <property type="match status" value="1"/>
</dbReference>
<proteinExistence type="inferred from homology"/>